<dbReference type="Proteomes" id="UP001221142">
    <property type="component" value="Unassembled WGS sequence"/>
</dbReference>
<comment type="similarity">
    <text evidence="5">Belongs to the class VI-like SAM-binding methyltransferase superfamily. Isoprenylcysteine carboxyl methyltransferase family.</text>
</comment>
<keyword evidence="3 5" id="KW-1133">Transmembrane helix</keyword>
<comment type="subcellular location">
    <subcellularLocation>
        <location evidence="5">Endoplasmic reticulum membrane</location>
        <topology evidence="5">Multi-pass membrane protein</topology>
    </subcellularLocation>
    <subcellularLocation>
        <location evidence="1">Membrane</location>
        <topology evidence="1">Multi-pass membrane protein</topology>
    </subcellularLocation>
</comment>
<keyword evidence="8" id="KW-1185">Reference proteome</keyword>
<evidence type="ECO:0000256" key="2">
    <source>
        <dbReference type="ARBA" id="ARBA00022692"/>
    </source>
</evidence>
<keyword evidence="5" id="KW-0949">S-adenosyl-L-methionine</keyword>
<accession>A0AAD7BIW2</accession>
<dbReference type="PANTHER" id="PTHR12714">
    <property type="entry name" value="PROTEIN-S ISOPRENYLCYSTEINE O-METHYLTRANSFERASE"/>
    <property type="match status" value="1"/>
</dbReference>
<dbReference type="GO" id="GO:0005789">
    <property type="term" value="C:endoplasmic reticulum membrane"/>
    <property type="evidence" value="ECO:0007669"/>
    <property type="project" value="UniProtKB-SubCell"/>
</dbReference>
<comment type="caution">
    <text evidence="7">The sequence shown here is derived from an EMBL/GenBank/DDBJ whole genome shotgun (WGS) entry which is preliminary data.</text>
</comment>
<keyword evidence="5" id="KW-0489">Methyltransferase</keyword>
<sequence>MVFISLSSLCKITFILIDMQCMHIIATPPNPPPDPKDCVIFVPDWRERFLRSLAWPSVVLRSISYTANVLEILFILAAEYPASNPSVLLLHWHFFTTITCISPASLRTRILSTLLTLPATLLRLWCYRTLGSQFTFSLSLQHAHKLVRHGPYAFVRHPSYSAMILSVGGAWLALSGSYAPTQCGVNVWTSVMGVWALIAGAVVVSLVLRLPREDEILAARFGREWAVWREEVPWSLVPGVF</sequence>
<evidence type="ECO:0000256" key="6">
    <source>
        <dbReference type="SAM" id="SignalP"/>
    </source>
</evidence>
<feature type="transmembrane region" description="Helical" evidence="5">
    <location>
        <begin position="185"/>
        <end position="208"/>
    </location>
</feature>
<keyword evidence="4 5" id="KW-0472">Membrane</keyword>
<organism evidence="7 8">
    <name type="scientific">Roridomyces roridus</name>
    <dbReference type="NCBI Taxonomy" id="1738132"/>
    <lineage>
        <taxon>Eukaryota</taxon>
        <taxon>Fungi</taxon>
        <taxon>Dikarya</taxon>
        <taxon>Basidiomycota</taxon>
        <taxon>Agaricomycotina</taxon>
        <taxon>Agaricomycetes</taxon>
        <taxon>Agaricomycetidae</taxon>
        <taxon>Agaricales</taxon>
        <taxon>Marasmiineae</taxon>
        <taxon>Mycenaceae</taxon>
        <taxon>Roridomyces</taxon>
    </lineage>
</organism>
<evidence type="ECO:0000256" key="4">
    <source>
        <dbReference type="ARBA" id="ARBA00023136"/>
    </source>
</evidence>
<name>A0AAD7BIW2_9AGAR</name>
<keyword evidence="6" id="KW-0732">Signal</keyword>
<comment type="caution">
    <text evidence="5">Lacks conserved residue(s) required for the propagation of feature annotation.</text>
</comment>
<keyword evidence="5" id="KW-0256">Endoplasmic reticulum</keyword>
<evidence type="ECO:0000256" key="1">
    <source>
        <dbReference type="ARBA" id="ARBA00004141"/>
    </source>
</evidence>
<evidence type="ECO:0000313" key="7">
    <source>
        <dbReference type="EMBL" id="KAJ7622146.1"/>
    </source>
</evidence>
<protein>
    <recommendedName>
        <fullName evidence="5">Protein-S-isoprenylcysteine O-methyltransferase</fullName>
        <ecNumber evidence="5">2.1.1.100</ecNumber>
    </recommendedName>
</protein>
<evidence type="ECO:0000256" key="5">
    <source>
        <dbReference type="RuleBase" id="RU362022"/>
    </source>
</evidence>
<dbReference type="PANTHER" id="PTHR12714:SF9">
    <property type="entry name" value="PROTEIN-S-ISOPRENYLCYSTEINE O-METHYLTRANSFERASE"/>
    <property type="match status" value="1"/>
</dbReference>
<dbReference type="AlphaFoldDB" id="A0AAD7BIW2"/>
<dbReference type="Gene3D" id="1.20.120.1630">
    <property type="match status" value="1"/>
</dbReference>
<dbReference type="Pfam" id="PF04140">
    <property type="entry name" value="ICMT"/>
    <property type="match status" value="1"/>
</dbReference>
<dbReference type="EMBL" id="JARKIF010000015">
    <property type="protein sequence ID" value="KAJ7622146.1"/>
    <property type="molecule type" value="Genomic_DNA"/>
</dbReference>
<feature type="signal peptide" evidence="6">
    <location>
        <begin position="1"/>
        <end position="26"/>
    </location>
</feature>
<evidence type="ECO:0000256" key="3">
    <source>
        <dbReference type="ARBA" id="ARBA00022989"/>
    </source>
</evidence>
<keyword evidence="5" id="KW-0808">Transferase</keyword>
<feature type="chain" id="PRO_5042027979" description="Protein-S-isoprenylcysteine O-methyltransferase" evidence="6">
    <location>
        <begin position="27"/>
        <end position="241"/>
    </location>
</feature>
<dbReference type="EC" id="2.1.1.100" evidence="5"/>
<keyword evidence="2 5" id="KW-0812">Transmembrane</keyword>
<gene>
    <name evidence="7" type="ORF">FB45DRAFT_1031835</name>
</gene>
<dbReference type="InterPro" id="IPR007269">
    <property type="entry name" value="ICMT_MeTrfase"/>
</dbReference>
<evidence type="ECO:0000313" key="8">
    <source>
        <dbReference type="Proteomes" id="UP001221142"/>
    </source>
</evidence>
<comment type="catalytic activity">
    <reaction evidence="5">
        <text>[protein]-C-terminal S-[(2E,6E)-farnesyl]-L-cysteine + S-adenosyl-L-methionine = [protein]-C-terminal S-[(2E,6E)-farnesyl]-L-cysteine methyl ester + S-adenosyl-L-homocysteine</text>
        <dbReference type="Rhea" id="RHEA:21672"/>
        <dbReference type="Rhea" id="RHEA-COMP:12125"/>
        <dbReference type="Rhea" id="RHEA-COMP:12126"/>
        <dbReference type="ChEBI" id="CHEBI:57856"/>
        <dbReference type="ChEBI" id="CHEBI:59789"/>
        <dbReference type="ChEBI" id="CHEBI:90510"/>
        <dbReference type="ChEBI" id="CHEBI:90511"/>
        <dbReference type="EC" id="2.1.1.100"/>
    </reaction>
</comment>
<proteinExistence type="inferred from homology"/>
<dbReference type="GO" id="GO:0004671">
    <property type="term" value="F:protein C-terminal S-isoprenylcysteine carboxyl O-methyltransferase activity"/>
    <property type="evidence" value="ECO:0007669"/>
    <property type="project" value="UniProtKB-EC"/>
</dbReference>
<dbReference type="GO" id="GO:0032259">
    <property type="term" value="P:methylation"/>
    <property type="evidence" value="ECO:0007669"/>
    <property type="project" value="UniProtKB-KW"/>
</dbReference>
<feature type="transmembrane region" description="Helical" evidence="5">
    <location>
        <begin position="160"/>
        <end position="179"/>
    </location>
</feature>
<reference evidence="7" key="1">
    <citation type="submission" date="2023-03" db="EMBL/GenBank/DDBJ databases">
        <title>Massive genome expansion in bonnet fungi (Mycena s.s.) driven by repeated elements and novel gene families across ecological guilds.</title>
        <authorList>
            <consortium name="Lawrence Berkeley National Laboratory"/>
            <person name="Harder C.B."/>
            <person name="Miyauchi S."/>
            <person name="Viragh M."/>
            <person name="Kuo A."/>
            <person name="Thoen E."/>
            <person name="Andreopoulos B."/>
            <person name="Lu D."/>
            <person name="Skrede I."/>
            <person name="Drula E."/>
            <person name="Henrissat B."/>
            <person name="Morin E."/>
            <person name="Kohler A."/>
            <person name="Barry K."/>
            <person name="LaButti K."/>
            <person name="Morin E."/>
            <person name="Salamov A."/>
            <person name="Lipzen A."/>
            <person name="Mereny Z."/>
            <person name="Hegedus B."/>
            <person name="Baldrian P."/>
            <person name="Stursova M."/>
            <person name="Weitz H."/>
            <person name="Taylor A."/>
            <person name="Grigoriev I.V."/>
            <person name="Nagy L.G."/>
            <person name="Martin F."/>
            <person name="Kauserud H."/>
        </authorList>
    </citation>
    <scope>NUCLEOTIDE SEQUENCE</scope>
    <source>
        <strain evidence="7">9284</strain>
    </source>
</reference>